<dbReference type="GO" id="GO:0016846">
    <property type="term" value="F:carbon-sulfur lyase activity"/>
    <property type="evidence" value="ECO:0007669"/>
    <property type="project" value="InterPro"/>
</dbReference>
<evidence type="ECO:0000313" key="7">
    <source>
        <dbReference type="Proteomes" id="UP000620104"/>
    </source>
</evidence>
<accession>A0A8H3TQN1</accession>
<dbReference type="InterPro" id="IPR011057">
    <property type="entry name" value="Mss4-like_sf"/>
</dbReference>
<evidence type="ECO:0000259" key="5">
    <source>
        <dbReference type="PROSITE" id="PS51891"/>
    </source>
</evidence>
<dbReference type="PROSITE" id="PS51891">
    <property type="entry name" value="CENP_V_GFA"/>
    <property type="match status" value="1"/>
</dbReference>
<keyword evidence="7" id="KW-1185">Reference proteome</keyword>
<protein>
    <recommendedName>
        <fullName evidence="5">CENP-V/GFA domain-containing protein</fullName>
    </recommendedName>
</protein>
<dbReference type="EMBL" id="BLZA01000011">
    <property type="protein sequence ID" value="GHJ85176.1"/>
    <property type="molecule type" value="Genomic_DNA"/>
</dbReference>
<name>A0A8H3TQN1_9TREE</name>
<dbReference type="InterPro" id="IPR006913">
    <property type="entry name" value="CENP-V/GFA"/>
</dbReference>
<evidence type="ECO:0000313" key="6">
    <source>
        <dbReference type="EMBL" id="GHJ85176.1"/>
    </source>
</evidence>
<comment type="caution">
    <text evidence="6">The sequence shown here is derived from an EMBL/GenBank/DDBJ whole genome shotgun (WGS) entry which is preliminary data.</text>
</comment>
<feature type="domain" description="CENP-V/GFA" evidence="5">
    <location>
        <begin position="11"/>
        <end position="127"/>
    </location>
</feature>
<dbReference type="OrthoDB" id="9985472at2759"/>
<evidence type="ECO:0000256" key="3">
    <source>
        <dbReference type="ARBA" id="ARBA00022833"/>
    </source>
</evidence>
<dbReference type="Gene3D" id="3.90.1590.10">
    <property type="entry name" value="glutathione-dependent formaldehyde- activating enzyme (gfa)"/>
    <property type="match status" value="1"/>
</dbReference>
<keyword evidence="2" id="KW-0479">Metal-binding</keyword>
<dbReference type="GO" id="GO:0046872">
    <property type="term" value="F:metal ion binding"/>
    <property type="evidence" value="ECO:0007669"/>
    <property type="project" value="UniProtKB-KW"/>
</dbReference>
<evidence type="ECO:0000256" key="2">
    <source>
        <dbReference type="ARBA" id="ARBA00022723"/>
    </source>
</evidence>
<dbReference type="AlphaFoldDB" id="A0A8H3TQN1"/>
<organism evidence="6 7">
    <name type="scientific">Naganishia liquefaciens</name>
    <dbReference type="NCBI Taxonomy" id="104408"/>
    <lineage>
        <taxon>Eukaryota</taxon>
        <taxon>Fungi</taxon>
        <taxon>Dikarya</taxon>
        <taxon>Basidiomycota</taxon>
        <taxon>Agaricomycotina</taxon>
        <taxon>Tremellomycetes</taxon>
        <taxon>Filobasidiales</taxon>
        <taxon>Filobasidiaceae</taxon>
        <taxon>Naganishia</taxon>
    </lineage>
</organism>
<sequence>MSTATKDTRTLTGRCMCGEVEYEVRDFPAGKSIDGTICHCKTCRKMNTMLSYNVRGERKNLHVTKGEPKSWTDTTALSGKTIKRMFCPTCGSALYSCPESAPEVVFLKAGALDQIDEVVPRAEIFVEELIHGTTAENPKRKTILFEGMMKKKLDT</sequence>
<evidence type="ECO:0000256" key="1">
    <source>
        <dbReference type="ARBA" id="ARBA00005495"/>
    </source>
</evidence>
<dbReference type="Pfam" id="PF04828">
    <property type="entry name" value="GFA"/>
    <property type="match status" value="1"/>
</dbReference>
<dbReference type="PANTHER" id="PTHR33337:SF30">
    <property type="entry name" value="DUF636 DOMAIN PROTEIN (AFU_ORTHOLOGUE AFUA_1G03180)"/>
    <property type="match status" value="1"/>
</dbReference>
<keyword evidence="4" id="KW-0456">Lyase</keyword>
<gene>
    <name evidence="6" type="ORF">NliqN6_1578</name>
</gene>
<comment type="similarity">
    <text evidence="1">Belongs to the Gfa family.</text>
</comment>
<keyword evidence="3" id="KW-0862">Zinc</keyword>
<proteinExistence type="inferred from homology"/>
<reference evidence="6" key="1">
    <citation type="submission" date="2020-07" db="EMBL/GenBank/DDBJ databases">
        <title>Draft Genome Sequence of a Deep-Sea Yeast, Naganishia (Cryptococcus) liquefaciens strain N6.</title>
        <authorList>
            <person name="Han Y.W."/>
            <person name="Kajitani R."/>
            <person name="Morimoto H."/>
            <person name="Parhat M."/>
            <person name="Tsubouchi H."/>
            <person name="Bakenova O."/>
            <person name="Ogata M."/>
            <person name="Argunhan B."/>
            <person name="Aoki R."/>
            <person name="Kajiwara S."/>
            <person name="Itoh T."/>
            <person name="Iwasaki H."/>
        </authorList>
    </citation>
    <scope>NUCLEOTIDE SEQUENCE</scope>
    <source>
        <strain evidence="6">N6</strain>
    </source>
</reference>
<dbReference type="Proteomes" id="UP000620104">
    <property type="component" value="Unassembled WGS sequence"/>
</dbReference>
<dbReference type="PANTHER" id="PTHR33337">
    <property type="entry name" value="GFA DOMAIN-CONTAINING PROTEIN"/>
    <property type="match status" value="1"/>
</dbReference>
<dbReference type="SUPFAM" id="SSF51316">
    <property type="entry name" value="Mss4-like"/>
    <property type="match status" value="1"/>
</dbReference>
<evidence type="ECO:0000256" key="4">
    <source>
        <dbReference type="ARBA" id="ARBA00023239"/>
    </source>
</evidence>